<organism evidence="1 2">
    <name type="scientific">Gloeobacter kilaueensis (strain ATCC BAA-2537 / CCAP 1431/1 / ULC 316 / JS1)</name>
    <dbReference type="NCBI Taxonomy" id="1183438"/>
    <lineage>
        <taxon>Bacteria</taxon>
        <taxon>Bacillati</taxon>
        <taxon>Cyanobacteriota</taxon>
        <taxon>Cyanophyceae</taxon>
        <taxon>Gloeobacterales</taxon>
        <taxon>Gloeobacteraceae</taxon>
        <taxon>Gloeobacter</taxon>
    </lineage>
</organism>
<sequence>MQESWFDRIFRDNAGNIVVAQPPNPPLIAWGIATLLQFIFTTGQLHSLLDLIAFGSLFTWAWLELFDGVNYFRRALGLIVLIVSLWVRLQ</sequence>
<name>U5QFQ2_GLOK1</name>
<proteinExistence type="predicted"/>
<reference evidence="1 2" key="1">
    <citation type="journal article" date="2013" name="PLoS ONE">
        <title>Cultivation and Complete Genome Sequencing of Gloeobacter kilaueensis sp. nov., from a Lava Cave in Kilauea Caldera, Hawai'i.</title>
        <authorList>
            <person name="Saw J.H."/>
            <person name="Schatz M."/>
            <person name="Brown M.V."/>
            <person name="Kunkel D.D."/>
            <person name="Foster J.S."/>
            <person name="Shick H."/>
            <person name="Christensen S."/>
            <person name="Hou S."/>
            <person name="Wan X."/>
            <person name="Donachie S.P."/>
        </authorList>
    </citation>
    <scope>NUCLEOTIDE SEQUENCE [LARGE SCALE GENOMIC DNA]</scope>
    <source>
        <strain evidence="2">JS</strain>
    </source>
</reference>
<protein>
    <submittedName>
        <fullName evidence="1">Uncharacterized protein</fullName>
    </submittedName>
</protein>
<keyword evidence="2" id="KW-1185">Reference proteome</keyword>
<dbReference type="Proteomes" id="UP000017396">
    <property type="component" value="Chromosome"/>
</dbReference>
<gene>
    <name evidence="1" type="ORF">GKIL_0182</name>
</gene>
<dbReference type="AlphaFoldDB" id="U5QFQ2"/>
<accession>U5QFQ2</accession>
<dbReference type="RefSeq" id="WP_023171433.1">
    <property type="nucleotide sequence ID" value="NC_022600.1"/>
</dbReference>
<dbReference type="STRING" id="1183438.GKIL_0182"/>
<dbReference type="HOGENOM" id="CLU_172604_0_0_3"/>
<dbReference type="PATRIC" id="fig|1183438.3.peg.182"/>
<evidence type="ECO:0000313" key="1">
    <source>
        <dbReference type="EMBL" id="AGY56429.1"/>
    </source>
</evidence>
<dbReference type="KEGG" id="glj:GKIL_0182"/>
<dbReference type="eggNOG" id="ENOG5032RVE">
    <property type="taxonomic scope" value="Bacteria"/>
</dbReference>
<dbReference type="EMBL" id="CP003587">
    <property type="protein sequence ID" value="AGY56429.1"/>
    <property type="molecule type" value="Genomic_DNA"/>
</dbReference>
<evidence type="ECO:0000313" key="2">
    <source>
        <dbReference type="Proteomes" id="UP000017396"/>
    </source>
</evidence>
<dbReference type="OrthoDB" id="532298at2"/>